<comment type="function">
    <text evidence="9">Component of the cytoplasmic LSM1-LSM7 complex which is involved in mRNA degradation by promoting decapping and leading to accurate 5'-3' mRNA decay. LSM1A and LSM1B are essential for the formation of the cytoplasmic LSM1-LSM7 complex which regulates developmental gene expression by the decapping of specific development-related transcripts. Required for P-body formation during heat stress.</text>
</comment>
<dbReference type="SUPFAM" id="SSF50182">
    <property type="entry name" value="Sm-like ribonucleoproteins"/>
    <property type="match status" value="1"/>
</dbReference>
<feature type="domain" description="Sm" evidence="11">
    <location>
        <begin position="280"/>
        <end position="355"/>
    </location>
</feature>
<keyword evidence="7" id="KW-0687">Ribonucleoprotein</keyword>
<dbReference type="EMBL" id="JACGWM010000001">
    <property type="protein sequence ID" value="KAL0396961.1"/>
    <property type="molecule type" value="Genomic_DNA"/>
</dbReference>
<evidence type="ECO:0000256" key="5">
    <source>
        <dbReference type="ARBA" id="ARBA00022664"/>
    </source>
</evidence>
<protein>
    <submittedName>
        <fullName evidence="12">Sm-like protein LSM1B</fullName>
    </submittedName>
</protein>
<keyword evidence="6" id="KW-0694">RNA-binding</keyword>
<dbReference type="PROSITE" id="PS52002">
    <property type="entry name" value="SM"/>
    <property type="match status" value="1"/>
</dbReference>
<evidence type="ECO:0000256" key="7">
    <source>
        <dbReference type="ARBA" id="ARBA00023274"/>
    </source>
</evidence>
<evidence type="ECO:0000256" key="1">
    <source>
        <dbReference type="ARBA" id="ARBA00004201"/>
    </source>
</evidence>
<evidence type="ECO:0000313" key="12">
    <source>
        <dbReference type="EMBL" id="KAL0396961.1"/>
    </source>
</evidence>
<dbReference type="SMART" id="SM00651">
    <property type="entry name" value="Sm"/>
    <property type="match status" value="1"/>
</dbReference>
<dbReference type="GO" id="GO:0042538">
    <property type="term" value="P:hyperosmotic salinity response"/>
    <property type="evidence" value="ECO:0007669"/>
    <property type="project" value="UniProtKB-ARBA"/>
</dbReference>
<dbReference type="GO" id="GO:0003723">
    <property type="term" value="F:RNA binding"/>
    <property type="evidence" value="ECO:0007669"/>
    <property type="project" value="UniProtKB-KW"/>
</dbReference>
<comment type="subcellular location">
    <subcellularLocation>
        <location evidence="1">Cytoplasm</location>
        <location evidence="1">P-body</location>
    </subcellularLocation>
</comment>
<dbReference type="GO" id="GO:0009630">
    <property type="term" value="P:gravitropism"/>
    <property type="evidence" value="ECO:0007669"/>
    <property type="project" value="InterPro"/>
</dbReference>
<dbReference type="GO" id="GO:0000932">
    <property type="term" value="C:P-body"/>
    <property type="evidence" value="ECO:0007669"/>
    <property type="project" value="UniProtKB-SubCell"/>
</dbReference>
<reference evidence="12" key="2">
    <citation type="journal article" date="2024" name="Plant">
        <title>Genomic evolution and insights into agronomic trait innovations of Sesamum species.</title>
        <authorList>
            <person name="Miao H."/>
            <person name="Wang L."/>
            <person name="Qu L."/>
            <person name="Liu H."/>
            <person name="Sun Y."/>
            <person name="Le M."/>
            <person name="Wang Q."/>
            <person name="Wei S."/>
            <person name="Zheng Y."/>
            <person name="Lin W."/>
            <person name="Duan Y."/>
            <person name="Cao H."/>
            <person name="Xiong S."/>
            <person name="Wang X."/>
            <person name="Wei L."/>
            <person name="Li C."/>
            <person name="Ma Q."/>
            <person name="Ju M."/>
            <person name="Zhao R."/>
            <person name="Li G."/>
            <person name="Mu C."/>
            <person name="Tian Q."/>
            <person name="Mei H."/>
            <person name="Zhang T."/>
            <person name="Gao T."/>
            <person name="Zhang H."/>
        </authorList>
    </citation>
    <scope>NUCLEOTIDE SEQUENCE</scope>
    <source>
        <strain evidence="12">KEN8</strain>
    </source>
</reference>
<gene>
    <name evidence="12" type="ORF">Scaly_0144500</name>
</gene>
<dbReference type="FunFam" id="2.30.30.100:FF:000029">
    <property type="entry name" value="U6 snRNA-associated Sm-like protein LSm1"/>
    <property type="match status" value="1"/>
</dbReference>
<dbReference type="PANTHER" id="PTHR34045">
    <property type="entry name" value="OS03G0406300 PROTEIN"/>
    <property type="match status" value="1"/>
</dbReference>
<organism evidence="12">
    <name type="scientific">Sesamum calycinum</name>
    <dbReference type="NCBI Taxonomy" id="2727403"/>
    <lineage>
        <taxon>Eukaryota</taxon>
        <taxon>Viridiplantae</taxon>
        <taxon>Streptophyta</taxon>
        <taxon>Embryophyta</taxon>
        <taxon>Tracheophyta</taxon>
        <taxon>Spermatophyta</taxon>
        <taxon>Magnoliopsida</taxon>
        <taxon>eudicotyledons</taxon>
        <taxon>Gunneridae</taxon>
        <taxon>Pentapetalae</taxon>
        <taxon>asterids</taxon>
        <taxon>lamiids</taxon>
        <taxon>Lamiales</taxon>
        <taxon>Pedaliaceae</taxon>
        <taxon>Sesamum</taxon>
    </lineage>
</organism>
<dbReference type="GO" id="GO:0000956">
    <property type="term" value="P:nuclear-transcribed mRNA catabolic process"/>
    <property type="evidence" value="ECO:0007669"/>
    <property type="project" value="InterPro"/>
</dbReference>
<dbReference type="PANTHER" id="PTHR34045:SF3">
    <property type="entry name" value="PROTEIN LAZY 4"/>
    <property type="match status" value="1"/>
</dbReference>
<evidence type="ECO:0000256" key="4">
    <source>
        <dbReference type="ARBA" id="ARBA00022604"/>
    </source>
</evidence>
<evidence type="ECO:0000256" key="3">
    <source>
        <dbReference type="ARBA" id="ARBA00022490"/>
    </source>
</evidence>
<dbReference type="InterPro" id="IPR044683">
    <property type="entry name" value="LAZY"/>
</dbReference>
<dbReference type="Pfam" id="PF01423">
    <property type="entry name" value="LSM"/>
    <property type="match status" value="1"/>
</dbReference>
<keyword evidence="4" id="KW-0341">Growth regulation</keyword>
<evidence type="ECO:0000256" key="8">
    <source>
        <dbReference type="ARBA" id="ARBA00024198"/>
    </source>
</evidence>
<reference evidence="12" key="1">
    <citation type="submission" date="2020-06" db="EMBL/GenBank/DDBJ databases">
        <authorList>
            <person name="Li T."/>
            <person name="Hu X."/>
            <person name="Zhang T."/>
            <person name="Song X."/>
            <person name="Zhang H."/>
            <person name="Dai N."/>
            <person name="Sheng W."/>
            <person name="Hou X."/>
            <person name="Wei L."/>
        </authorList>
    </citation>
    <scope>NUCLEOTIDE SEQUENCE</scope>
    <source>
        <strain evidence="12">KEN8</strain>
        <tissue evidence="12">Leaf</tissue>
    </source>
</reference>
<dbReference type="InterPro" id="IPR034104">
    <property type="entry name" value="Lsm1"/>
</dbReference>
<sequence length="398" mass="44993">MQSKFSSGQGDKRANSVLDTNHKRIQPPKEEFSDWPHSLLTIGTLGNKDLADKQEIGQVDQNLQNGRTPQEEQCSSPDFSEFTAEEVGKLQKELTKLLRRKPAASKPEEPIADLPLDRFLNCPSSLEVDRTVSDRFSTYSVDDKDEEEIDRTIRIILGRCKDVCEKKKKTAIGKKSLAFLVKKMFVCSSGFVPTPSLRDTLQESRMEKLLRTMLSKKIYHRTSSRATSTEVCLEDSRQTLTNAETEDESHDKCRMDLNGIKLIPSVCCSGHFLQLPEDVYLSTSLASYLDKKLLVLLRDGRKLLGILRSFDQFANAVIEGACERVIVGELYCDIPLGLYVIRGENVVLIGELDLDKEELPPHMTRVSAAEIRRAQKAEREASELKGTMKKRMDFLDMD</sequence>
<evidence type="ECO:0000256" key="2">
    <source>
        <dbReference type="ARBA" id="ARBA00006850"/>
    </source>
</evidence>
<dbReference type="CDD" id="cd01728">
    <property type="entry name" value="LSm1"/>
    <property type="match status" value="1"/>
</dbReference>
<feature type="region of interest" description="Disordered" evidence="10">
    <location>
        <begin position="1"/>
        <end position="34"/>
    </location>
</feature>
<keyword evidence="5" id="KW-0507">mRNA processing</keyword>
<dbReference type="InterPro" id="IPR001163">
    <property type="entry name" value="Sm_dom_euk/arc"/>
</dbReference>
<evidence type="ECO:0000259" key="11">
    <source>
        <dbReference type="PROSITE" id="PS52002"/>
    </source>
</evidence>
<proteinExistence type="inferred from homology"/>
<dbReference type="GO" id="GO:0040008">
    <property type="term" value="P:regulation of growth"/>
    <property type="evidence" value="ECO:0007669"/>
    <property type="project" value="InterPro"/>
</dbReference>
<evidence type="ECO:0000256" key="6">
    <source>
        <dbReference type="ARBA" id="ARBA00022884"/>
    </source>
</evidence>
<accession>A0AAW2SZI7</accession>
<dbReference type="GO" id="GO:0006397">
    <property type="term" value="P:mRNA processing"/>
    <property type="evidence" value="ECO:0007669"/>
    <property type="project" value="UniProtKB-KW"/>
</dbReference>
<dbReference type="Gene3D" id="2.30.30.100">
    <property type="match status" value="1"/>
</dbReference>
<comment type="similarity">
    <text evidence="2">Belongs to the snRNP Sm proteins family.</text>
</comment>
<evidence type="ECO:0000256" key="10">
    <source>
        <dbReference type="SAM" id="MobiDB-lite"/>
    </source>
</evidence>
<dbReference type="InterPro" id="IPR047575">
    <property type="entry name" value="Sm"/>
</dbReference>
<evidence type="ECO:0000256" key="9">
    <source>
        <dbReference type="ARBA" id="ARBA00058260"/>
    </source>
</evidence>
<name>A0AAW2SZI7_9LAMI</name>
<dbReference type="AlphaFoldDB" id="A0AAW2SZI7"/>
<dbReference type="InterPro" id="IPR010920">
    <property type="entry name" value="LSM_dom_sf"/>
</dbReference>
<dbReference type="GO" id="GO:0009631">
    <property type="term" value="P:cold acclimation"/>
    <property type="evidence" value="ECO:0007669"/>
    <property type="project" value="UniProtKB-ARBA"/>
</dbReference>
<comment type="caution">
    <text evidence="12">The sequence shown here is derived from an EMBL/GenBank/DDBJ whole genome shotgun (WGS) entry which is preliminary data.</text>
</comment>
<dbReference type="GO" id="GO:1990904">
    <property type="term" value="C:ribonucleoprotein complex"/>
    <property type="evidence" value="ECO:0007669"/>
    <property type="project" value="UniProtKB-KW"/>
</dbReference>
<keyword evidence="3" id="KW-0963">Cytoplasm</keyword>
<comment type="similarity">
    <text evidence="8">Belongs to the LAZY family.</text>
</comment>